<feature type="transmembrane region" description="Helical" evidence="1">
    <location>
        <begin position="71"/>
        <end position="96"/>
    </location>
</feature>
<accession>A0A6A6JU62</accession>
<keyword evidence="1" id="KW-0812">Transmembrane</keyword>
<evidence type="ECO:0000313" key="4">
    <source>
        <dbReference type="Proteomes" id="UP000800097"/>
    </source>
</evidence>
<keyword evidence="2" id="KW-0732">Signal</keyword>
<name>A0A6A6JU62_WESOR</name>
<keyword evidence="1" id="KW-1133">Transmembrane helix</keyword>
<feature type="chain" id="PRO_5025429481" evidence="2">
    <location>
        <begin position="32"/>
        <end position="257"/>
    </location>
</feature>
<dbReference type="OrthoDB" id="5238025at2759"/>
<dbReference type="Proteomes" id="UP000800097">
    <property type="component" value="Unassembled WGS sequence"/>
</dbReference>
<evidence type="ECO:0000313" key="3">
    <source>
        <dbReference type="EMBL" id="KAF2280141.1"/>
    </source>
</evidence>
<protein>
    <submittedName>
        <fullName evidence="3">Uncharacterized protein</fullName>
    </submittedName>
</protein>
<evidence type="ECO:0000256" key="2">
    <source>
        <dbReference type="SAM" id="SignalP"/>
    </source>
</evidence>
<sequence>MAFPYEFYIIPISSILLALSSIACLASKSTASNSHNEDSTGAIFLDAEFPDQVIALATYPRYLGLNATTPVLVASSIALVISIGFAALSAYVMLKCKPVKLLWYHRQVLLFALFANASLALAAFVTNFVLHSKSAHFSLSYLSINDVIGPGNAYTAGVFDLETWTCEVKNLPSFRDETPIAQQCAAETAGRACTVIIFVFAIALFLAVWWDAEKHRALIVVEWDGDRMAWDDEDDCELDDAAAMRQLGHIGLRSHGV</sequence>
<dbReference type="EMBL" id="ML986485">
    <property type="protein sequence ID" value="KAF2280141.1"/>
    <property type="molecule type" value="Genomic_DNA"/>
</dbReference>
<dbReference type="AlphaFoldDB" id="A0A6A6JU62"/>
<dbReference type="RefSeq" id="XP_033657679.1">
    <property type="nucleotide sequence ID" value="XM_033797548.1"/>
</dbReference>
<gene>
    <name evidence="3" type="ORF">EI97DRAFT_429898</name>
</gene>
<keyword evidence="1" id="KW-0472">Membrane</keyword>
<keyword evidence="4" id="KW-1185">Reference proteome</keyword>
<feature type="transmembrane region" description="Helical" evidence="1">
    <location>
        <begin position="108"/>
        <end position="130"/>
    </location>
</feature>
<feature type="signal peptide" evidence="2">
    <location>
        <begin position="1"/>
        <end position="31"/>
    </location>
</feature>
<evidence type="ECO:0000256" key="1">
    <source>
        <dbReference type="SAM" id="Phobius"/>
    </source>
</evidence>
<organism evidence="3 4">
    <name type="scientific">Westerdykella ornata</name>
    <dbReference type="NCBI Taxonomy" id="318751"/>
    <lineage>
        <taxon>Eukaryota</taxon>
        <taxon>Fungi</taxon>
        <taxon>Dikarya</taxon>
        <taxon>Ascomycota</taxon>
        <taxon>Pezizomycotina</taxon>
        <taxon>Dothideomycetes</taxon>
        <taxon>Pleosporomycetidae</taxon>
        <taxon>Pleosporales</taxon>
        <taxon>Sporormiaceae</taxon>
        <taxon>Westerdykella</taxon>
    </lineage>
</organism>
<dbReference type="GeneID" id="54550723"/>
<feature type="transmembrane region" description="Helical" evidence="1">
    <location>
        <begin position="189"/>
        <end position="210"/>
    </location>
</feature>
<reference evidence="3" key="1">
    <citation type="journal article" date="2020" name="Stud. Mycol.">
        <title>101 Dothideomycetes genomes: a test case for predicting lifestyles and emergence of pathogens.</title>
        <authorList>
            <person name="Haridas S."/>
            <person name="Albert R."/>
            <person name="Binder M."/>
            <person name="Bloem J."/>
            <person name="Labutti K."/>
            <person name="Salamov A."/>
            <person name="Andreopoulos B."/>
            <person name="Baker S."/>
            <person name="Barry K."/>
            <person name="Bills G."/>
            <person name="Bluhm B."/>
            <person name="Cannon C."/>
            <person name="Castanera R."/>
            <person name="Culley D."/>
            <person name="Daum C."/>
            <person name="Ezra D."/>
            <person name="Gonzalez J."/>
            <person name="Henrissat B."/>
            <person name="Kuo A."/>
            <person name="Liang C."/>
            <person name="Lipzen A."/>
            <person name="Lutzoni F."/>
            <person name="Magnuson J."/>
            <person name="Mondo S."/>
            <person name="Nolan M."/>
            <person name="Ohm R."/>
            <person name="Pangilinan J."/>
            <person name="Park H.-J."/>
            <person name="Ramirez L."/>
            <person name="Alfaro M."/>
            <person name="Sun H."/>
            <person name="Tritt A."/>
            <person name="Yoshinaga Y."/>
            <person name="Zwiers L.-H."/>
            <person name="Turgeon B."/>
            <person name="Goodwin S."/>
            <person name="Spatafora J."/>
            <person name="Crous P."/>
            <person name="Grigoriev I."/>
        </authorList>
    </citation>
    <scope>NUCLEOTIDE SEQUENCE</scope>
    <source>
        <strain evidence="3">CBS 379.55</strain>
    </source>
</reference>
<proteinExistence type="predicted"/>